<keyword evidence="2" id="KW-0539">Nucleus</keyword>
<protein>
    <submittedName>
        <fullName evidence="4">Uncharacterized protein</fullName>
    </submittedName>
</protein>
<dbReference type="OrthoDB" id="6510177at2759"/>
<evidence type="ECO:0000256" key="1">
    <source>
        <dbReference type="ARBA" id="ARBA00004123"/>
    </source>
</evidence>
<evidence type="ECO:0000256" key="2">
    <source>
        <dbReference type="ARBA" id="ARBA00023242"/>
    </source>
</evidence>
<dbReference type="PANTHER" id="PTHR46765:SF1">
    <property type="entry name" value="P-LOOP CONTAINING NUCLEOSIDE TRIPHOSPHATE HYDROLASES SUPERFAMILY PROTEIN"/>
    <property type="match status" value="1"/>
</dbReference>
<dbReference type="InterPro" id="IPR053016">
    <property type="entry name" value="CTF18-RFC_complex"/>
</dbReference>
<evidence type="ECO:0000313" key="5">
    <source>
        <dbReference type="Proteomes" id="UP000636800"/>
    </source>
</evidence>
<comment type="subcellular location">
    <subcellularLocation>
        <location evidence="1">Nucleus</location>
    </subcellularLocation>
</comment>
<dbReference type="EMBL" id="JADCNL010000001">
    <property type="protein sequence ID" value="KAG0496753.1"/>
    <property type="molecule type" value="Genomic_DNA"/>
</dbReference>
<sequence length="359" mass="40998">MYSVLSNRGDHDLAVDGIHENFLGVSYHDPLMLKTVKCLDMVGLADRMHKYIMRNQQMALHAYQPLLAIIISRFIAQVEKPNIEWPKSLQRCRNLFMEKMELFKLWQSRIPPNMSRHLSTEYFSEDFVSHFLHILAPLTLRPVSLHLFSEREKDDLAQLVDTMVTYSLTYKNSRDENLQVPDKPGSTFDVPDYKPEHLGLSLAMKQILLHEVEKQKILRESSGRSSSLMNQNVNHSQTSNVSNSELLLEVDTSNSVYDQGSGKPIVTNLKKQVGGDNISSSKLKGISNTIKATAKSMKPRPSTDFFNRFRVGSNIDLKNAADNLQKKATAERDSRPFLFKYNEGFTNAVKRPVKVRELL</sequence>
<evidence type="ECO:0000256" key="3">
    <source>
        <dbReference type="SAM" id="MobiDB-lite"/>
    </source>
</evidence>
<accession>A0A835RU00</accession>
<proteinExistence type="predicted"/>
<reference evidence="4 5" key="1">
    <citation type="journal article" date="2020" name="Nat. Food">
        <title>A phased Vanilla planifolia genome enables genetic improvement of flavour and production.</title>
        <authorList>
            <person name="Hasing T."/>
            <person name="Tang H."/>
            <person name="Brym M."/>
            <person name="Khazi F."/>
            <person name="Huang T."/>
            <person name="Chambers A.H."/>
        </authorList>
    </citation>
    <scope>NUCLEOTIDE SEQUENCE [LARGE SCALE GENOMIC DNA]</scope>
    <source>
        <tissue evidence="4">Leaf</tissue>
    </source>
</reference>
<organism evidence="4 5">
    <name type="scientific">Vanilla planifolia</name>
    <name type="common">Vanilla</name>
    <dbReference type="NCBI Taxonomy" id="51239"/>
    <lineage>
        <taxon>Eukaryota</taxon>
        <taxon>Viridiplantae</taxon>
        <taxon>Streptophyta</taxon>
        <taxon>Embryophyta</taxon>
        <taxon>Tracheophyta</taxon>
        <taxon>Spermatophyta</taxon>
        <taxon>Magnoliopsida</taxon>
        <taxon>Liliopsida</taxon>
        <taxon>Asparagales</taxon>
        <taxon>Orchidaceae</taxon>
        <taxon>Vanilloideae</taxon>
        <taxon>Vanilleae</taxon>
        <taxon>Vanilla</taxon>
    </lineage>
</organism>
<dbReference type="AlphaFoldDB" id="A0A835RU00"/>
<name>A0A835RU00_VANPL</name>
<gene>
    <name evidence="4" type="ORF">HPP92_001444</name>
</gene>
<dbReference type="PANTHER" id="PTHR46765">
    <property type="entry name" value="P-LOOP CONTAINING NUCLEOSIDE TRIPHOSPHATE HYDROLASES SUPERFAMILY PROTEIN"/>
    <property type="match status" value="1"/>
</dbReference>
<dbReference type="Proteomes" id="UP000636800">
    <property type="component" value="Chromosome 1"/>
</dbReference>
<feature type="region of interest" description="Disordered" evidence="3">
    <location>
        <begin position="220"/>
        <end position="241"/>
    </location>
</feature>
<dbReference type="GO" id="GO:0005634">
    <property type="term" value="C:nucleus"/>
    <property type="evidence" value="ECO:0007669"/>
    <property type="project" value="UniProtKB-SubCell"/>
</dbReference>
<keyword evidence="5" id="KW-1185">Reference proteome</keyword>
<feature type="compositionally biased region" description="Polar residues" evidence="3">
    <location>
        <begin position="223"/>
        <end position="241"/>
    </location>
</feature>
<comment type="caution">
    <text evidence="4">The sequence shown here is derived from an EMBL/GenBank/DDBJ whole genome shotgun (WGS) entry which is preliminary data.</text>
</comment>
<evidence type="ECO:0000313" key="4">
    <source>
        <dbReference type="EMBL" id="KAG0496753.1"/>
    </source>
</evidence>